<dbReference type="Proteomes" id="UP000244754">
    <property type="component" value="Chromosome"/>
</dbReference>
<dbReference type="RefSeq" id="WP_108403606.1">
    <property type="nucleotide sequence ID" value="NZ_CP026948.1"/>
</dbReference>
<keyword evidence="2" id="KW-1185">Reference proteome</keyword>
<organism evidence="1 2">
    <name type="scientific">Corynebacterium liangguodongii</name>
    <dbReference type="NCBI Taxonomy" id="2079535"/>
    <lineage>
        <taxon>Bacteria</taxon>
        <taxon>Bacillati</taxon>
        <taxon>Actinomycetota</taxon>
        <taxon>Actinomycetes</taxon>
        <taxon>Mycobacteriales</taxon>
        <taxon>Corynebacteriaceae</taxon>
        <taxon>Corynebacterium</taxon>
    </lineage>
</organism>
<gene>
    <name evidence="1" type="ORF">C3E79_03215</name>
</gene>
<dbReference type="AlphaFoldDB" id="A0A2S0WCY0"/>
<dbReference type="OrthoDB" id="4424536at2"/>
<protein>
    <submittedName>
        <fullName evidence="1">DUF2771 domain-containing protein</fullName>
    </submittedName>
</protein>
<accession>A0A2S0WCY0</accession>
<evidence type="ECO:0000313" key="1">
    <source>
        <dbReference type="EMBL" id="AWB83616.1"/>
    </source>
</evidence>
<sequence>MKNRSWLLSAVILFGALVLVAGFYAFSRWQQSRPSTPVGQLSVSVTAGEVSREVDPYTVCPLDEQCDGGQPPTIPLEGADEVTLDVPSEVAQSSWRLLSIYDDPAANGEEVFPSGEATTATVPAVKGEAHLVVVEVSTLAVDTDAAGEETPVVATWSVGFEPGA</sequence>
<dbReference type="Pfam" id="PF10969">
    <property type="entry name" value="DUF2771"/>
    <property type="match status" value="1"/>
</dbReference>
<proteinExistence type="predicted"/>
<dbReference type="InterPro" id="IPR024495">
    <property type="entry name" value="DUF2771"/>
</dbReference>
<reference evidence="2" key="1">
    <citation type="submission" date="2018-01" db="EMBL/GenBank/DDBJ databases">
        <authorList>
            <person name="Li J."/>
        </authorList>
    </citation>
    <scope>NUCLEOTIDE SEQUENCE [LARGE SCALE GENOMIC DNA]</scope>
    <source>
        <strain evidence="2">2184</strain>
    </source>
</reference>
<dbReference type="KEGG" id="clia:C3E79_03215"/>
<name>A0A2S0WCY0_9CORY</name>
<evidence type="ECO:0000313" key="2">
    <source>
        <dbReference type="Proteomes" id="UP000244754"/>
    </source>
</evidence>
<dbReference type="EMBL" id="CP026948">
    <property type="protein sequence ID" value="AWB83616.1"/>
    <property type="molecule type" value="Genomic_DNA"/>
</dbReference>